<dbReference type="EMBL" id="OY660867">
    <property type="protein sequence ID" value="CAJ1055575.1"/>
    <property type="molecule type" value="Genomic_DNA"/>
</dbReference>
<accession>A0AAV1F3S4</accession>
<name>A0AAV1F3S4_XYRNO</name>
<evidence type="ECO:0000313" key="2">
    <source>
        <dbReference type="EMBL" id="CAJ1055575.1"/>
    </source>
</evidence>
<feature type="compositionally biased region" description="Basic residues" evidence="1">
    <location>
        <begin position="33"/>
        <end position="75"/>
    </location>
</feature>
<dbReference type="PANTHER" id="PTHR16477:SF5">
    <property type="entry name" value="COILED-COIL DOMAIN-CONTAINING PROTEIN 106-RELATED"/>
    <property type="match status" value="1"/>
</dbReference>
<dbReference type="PANTHER" id="PTHR16477">
    <property type="entry name" value="COILED-COIL DOMAIN-CONTAINING PROTEIN 106"/>
    <property type="match status" value="1"/>
</dbReference>
<proteinExistence type="predicted"/>
<feature type="region of interest" description="Disordered" evidence="1">
    <location>
        <begin position="1"/>
        <end position="83"/>
    </location>
</feature>
<organism evidence="2 3">
    <name type="scientific">Xyrichtys novacula</name>
    <name type="common">Pearly razorfish</name>
    <name type="synonym">Hemipteronotus novacula</name>
    <dbReference type="NCBI Taxonomy" id="13765"/>
    <lineage>
        <taxon>Eukaryota</taxon>
        <taxon>Metazoa</taxon>
        <taxon>Chordata</taxon>
        <taxon>Craniata</taxon>
        <taxon>Vertebrata</taxon>
        <taxon>Euteleostomi</taxon>
        <taxon>Actinopterygii</taxon>
        <taxon>Neopterygii</taxon>
        <taxon>Teleostei</taxon>
        <taxon>Neoteleostei</taxon>
        <taxon>Acanthomorphata</taxon>
        <taxon>Eupercaria</taxon>
        <taxon>Labriformes</taxon>
        <taxon>Labridae</taxon>
        <taxon>Xyrichtys</taxon>
    </lineage>
</organism>
<gene>
    <name evidence="2" type="ORF">XNOV1_A033759</name>
</gene>
<sequence length="139" mass="16278">MPRQMKNSMHPVTPRFPQPPHLPLCHPPTLQPQRRRERRKRRRRKGKKTGKKWKKQKRPKRKKAKSSKDKGRRRATNPQQVVEGYKKVLGHFQKGKNLSETYNAVDIDRNTITTSGFIPELAISVPDKYADVLQGYSRS</sequence>
<dbReference type="GO" id="GO:0005654">
    <property type="term" value="C:nucleoplasm"/>
    <property type="evidence" value="ECO:0007669"/>
    <property type="project" value="TreeGrafter"/>
</dbReference>
<dbReference type="Proteomes" id="UP001178508">
    <property type="component" value="Chromosome 4"/>
</dbReference>
<feature type="compositionally biased region" description="Pro residues" evidence="1">
    <location>
        <begin position="14"/>
        <end position="30"/>
    </location>
</feature>
<reference evidence="2" key="1">
    <citation type="submission" date="2023-08" db="EMBL/GenBank/DDBJ databases">
        <authorList>
            <person name="Alioto T."/>
            <person name="Alioto T."/>
            <person name="Gomez Garrido J."/>
        </authorList>
    </citation>
    <scope>NUCLEOTIDE SEQUENCE</scope>
</reference>
<dbReference type="AlphaFoldDB" id="A0AAV1F3S4"/>
<dbReference type="Pfam" id="PF15794">
    <property type="entry name" value="CCDC106"/>
    <property type="match status" value="1"/>
</dbReference>
<dbReference type="InterPro" id="IPR031591">
    <property type="entry name" value="CCDC106"/>
</dbReference>
<evidence type="ECO:0000256" key="1">
    <source>
        <dbReference type="SAM" id="MobiDB-lite"/>
    </source>
</evidence>
<evidence type="ECO:0000313" key="3">
    <source>
        <dbReference type="Proteomes" id="UP001178508"/>
    </source>
</evidence>
<keyword evidence="3" id="KW-1185">Reference proteome</keyword>
<protein>
    <submittedName>
        <fullName evidence="2">Coiled-coil domain-containing protein 106-like, partial</fullName>
    </submittedName>
</protein>